<feature type="region of interest" description="Disordered" evidence="1">
    <location>
        <begin position="371"/>
        <end position="390"/>
    </location>
</feature>
<evidence type="ECO:0000313" key="3">
    <source>
        <dbReference type="EMBL" id="MFC7404803.1"/>
    </source>
</evidence>
<comment type="caution">
    <text evidence="3">The sequence shown here is derived from an EMBL/GenBank/DDBJ whole genome shotgun (WGS) entry which is preliminary data.</text>
</comment>
<name>A0ABW2Q8N1_9MICO</name>
<gene>
    <name evidence="3" type="ORF">ACFQQL_06745</name>
</gene>
<feature type="region of interest" description="Disordered" evidence="1">
    <location>
        <begin position="1"/>
        <end position="56"/>
    </location>
</feature>
<reference evidence="4" key="1">
    <citation type="journal article" date="2019" name="Int. J. Syst. Evol. Microbiol.">
        <title>The Global Catalogue of Microorganisms (GCM) 10K type strain sequencing project: providing services to taxonomists for standard genome sequencing and annotation.</title>
        <authorList>
            <consortium name="The Broad Institute Genomics Platform"/>
            <consortium name="The Broad Institute Genome Sequencing Center for Infectious Disease"/>
            <person name="Wu L."/>
            <person name="Ma J."/>
        </authorList>
    </citation>
    <scope>NUCLEOTIDE SEQUENCE [LARGE SCALE GENOMIC DNA]</scope>
    <source>
        <strain evidence="4">JCM 1490</strain>
    </source>
</reference>
<evidence type="ECO:0000259" key="2">
    <source>
        <dbReference type="Pfam" id="PF18741"/>
    </source>
</evidence>
<keyword evidence="4" id="KW-1185">Reference proteome</keyword>
<feature type="region of interest" description="Disordered" evidence="1">
    <location>
        <begin position="181"/>
        <end position="221"/>
    </location>
</feature>
<dbReference type="Pfam" id="PF18741">
    <property type="entry name" value="MTES_1575"/>
    <property type="match status" value="1"/>
</dbReference>
<feature type="region of interest" description="Disordered" evidence="1">
    <location>
        <begin position="1341"/>
        <end position="1420"/>
    </location>
</feature>
<feature type="compositionally biased region" description="Basic and acidic residues" evidence="1">
    <location>
        <begin position="203"/>
        <end position="213"/>
    </location>
</feature>
<organism evidence="3 4">
    <name type="scientific">Georgenia alba</name>
    <dbReference type="NCBI Taxonomy" id="2233858"/>
    <lineage>
        <taxon>Bacteria</taxon>
        <taxon>Bacillati</taxon>
        <taxon>Actinomycetota</taxon>
        <taxon>Actinomycetes</taxon>
        <taxon>Micrococcales</taxon>
        <taxon>Bogoriellaceae</taxon>
        <taxon>Georgenia</taxon>
    </lineage>
</organism>
<feature type="domain" description="Restriction endonuclease type II-like" evidence="2">
    <location>
        <begin position="1237"/>
        <end position="1330"/>
    </location>
</feature>
<evidence type="ECO:0000313" key="4">
    <source>
        <dbReference type="Proteomes" id="UP001596455"/>
    </source>
</evidence>
<dbReference type="EMBL" id="JBHTCQ010000001">
    <property type="protein sequence ID" value="MFC7404803.1"/>
    <property type="molecule type" value="Genomic_DNA"/>
</dbReference>
<accession>A0ABW2Q8N1</accession>
<dbReference type="RefSeq" id="WP_382392546.1">
    <property type="nucleotide sequence ID" value="NZ_JBHTCQ010000001.1"/>
</dbReference>
<evidence type="ECO:0000256" key="1">
    <source>
        <dbReference type="SAM" id="MobiDB-lite"/>
    </source>
</evidence>
<dbReference type="Proteomes" id="UP001596455">
    <property type="component" value="Unassembled WGS sequence"/>
</dbReference>
<proteinExistence type="predicted"/>
<protein>
    <recommendedName>
        <fullName evidence="2">Restriction endonuclease type II-like domain-containing protein</fullName>
    </recommendedName>
</protein>
<feature type="compositionally biased region" description="Low complexity" evidence="1">
    <location>
        <begin position="189"/>
        <end position="198"/>
    </location>
</feature>
<sequence length="1480" mass="158811">MTPAFFRRSGSARRHAAPVAAGSEHSRSHPQPADLAPASFDAPAPARPRTVPQQRTDAVEEAVEQWREQLVALGGASTLADLTLLGDAVIDLTAAHPSGLAQLYAGRTTRLSNLVREGGAQHAARRNARTVRARADELAQRYGLAPTYLAIGVATWTELPDPEEPDPTETGEVVLEVSTDPRNAHADHAATTAAATTADETEGEKAEGEKAEGDGADAGDDVAVDDVAESPEPAGPRTPVRTIHAPVLLRPVRLTPHPGADADFGLHLESAIEVNPVLLRALRNAGSDADVAQIARSAYTEHGFSPRGALMRIAALGAEHLAGFELTERVVVGPFVHPGQVLVDDLDAMRGHLPGSDVVAALAGDEDARTALDAPLPPHVPADRAPEDERGVGDLDVDQAHAVDAVATGRHVFLDAPPGAEVLGTLAAIVADAAASGRTTMYVPGSRRTGRALLGRLRDVGLEDLVLDLSTDDRWRQEAPQRLRAGLDPTPVEVDDDAVRATREELTRARTELADYISGLHAIHEPWDVSAYDALQQLARLTSARPGPRTRVRLDAVTLQALKDSGLEEVRELLARASGLGAFTMRPHDTPWYGAQLTDAASASTALERTQRLGELSLPRLIDQVARVTAQTGLERATTLDEWSEQLRMLDGVAEALDVFQPQIFERSAADMVIASASRSWRRENGVAMKAGVRRRLRKQAKDMLRPARPVTDLHGELVKVQEQREIWRRHNPAGGWPRLPDGLAEIRATEAEVRADVEALQAVVGSGAGLDDLAAMPLAALQQRMKELGQDAPALRLLPERTQVLSRLRSLGLGGLVDDLVERRVPTSLVGAELDLAWWSSVLEQILRTAPALAGHDGLALQALVRRFRELDEAQVASLAGPVRRAVAETIRTAVRSRREDSARLYHALADTHGVDLREMLRDYPVPTRAARPVWLVAPMLVPQIVPEGRTIDLLVLDGVQHLPVEQAVSLLARARQVVLVGDSRRGGDGLVGALAPLLPAVTLPTGRAERDEGIAAFLANHGYDGVIRSVPAPPSVSRMRLDLVEGYGMPAPGRDAVESVQPEVDRVVDLVIEHALTSPEQSLAVVALNGPHAERVREAIGAAVAGSPAVAEFFRTDREEPFTVVEVDSASGLRRDVVILSVGFGKTPHGRVLHRFGVISEPDGLACLVDALDAVRHQLVLVSCIGPGDLDRARLRQPGPQLLADLLEQSATGELPSEEPDSKPAESPDQLLVDLAERLWRLGLTVVPRYGVEGGVRIPLAIGHPELPGELLVAVLTDDAEYVAEQSLRRRDRHWVQRLVDRGWRVHMAFSAAVFMDPQAEAQAIRDEVLAVLAERKAAQTTARPAPSEMTALPHTYDSSTSASTADGEDEPAAADVPGQTAEEPDAVVGNAAPGTDEEPAANEPKLRPRGPRPHVVPGLPLAAYSDDQLDDLVAWIESDGAGRDETELVEELRGELALTRRGAQVDAVLGHVVRRRT</sequence>
<feature type="compositionally biased region" description="Basic and acidic residues" evidence="1">
    <location>
        <begin position="381"/>
        <end position="390"/>
    </location>
</feature>
<dbReference type="InterPro" id="IPR049468">
    <property type="entry name" value="Restrct_endonuc-II-like_dom"/>
</dbReference>